<protein>
    <submittedName>
        <fullName evidence="2">Uncharacterized protein</fullName>
    </submittedName>
</protein>
<reference evidence="2 3" key="1">
    <citation type="journal article" date="2015" name="Sci. Rep.">
        <title>Chromosome-level genome map provides insights into diverse defense mechanisms in the medicinal fungus Ganoderma sinense.</title>
        <authorList>
            <person name="Zhu Y."/>
            <person name="Xu J."/>
            <person name="Sun C."/>
            <person name="Zhou S."/>
            <person name="Xu H."/>
            <person name="Nelson D.R."/>
            <person name="Qian J."/>
            <person name="Song J."/>
            <person name="Luo H."/>
            <person name="Xiang L."/>
            <person name="Li Y."/>
            <person name="Xu Z."/>
            <person name="Ji A."/>
            <person name="Wang L."/>
            <person name="Lu S."/>
            <person name="Hayward A."/>
            <person name="Sun W."/>
            <person name="Li X."/>
            <person name="Schwartz D.C."/>
            <person name="Wang Y."/>
            <person name="Chen S."/>
        </authorList>
    </citation>
    <scope>NUCLEOTIDE SEQUENCE [LARGE SCALE GENOMIC DNA]</scope>
    <source>
        <strain evidence="2 3">ZZ0214-1</strain>
    </source>
</reference>
<dbReference type="AlphaFoldDB" id="A0A2G8RZM9"/>
<evidence type="ECO:0000313" key="3">
    <source>
        <dbReference type="Proteomes" id="UP000230002"/>
    </source>
</evidence>
<feature type="compositionally biased region" description="Polar residues" evidence="1">
    <location>
        <begin position="40"/>
        <end position="57"/>
    </location>
</feature>
<keyword evidence="3" id="KW-1185">Reference proteome</keyword>
<comment type="caution">
    <text evidence="2">The sequence shown here is derived from an EMBL/GenBank/DDBJ whole genome shotgun (WGS) entry which is preliminary data.</text>
</comment>
<feature type="compositionally biased region" description="Low complexity" evidence="1">
    <location>
        <begin position="189"/>
        <end position="203"/>
    </location>
</feature>
<dbReference type="EMBL" id="AYKW01000034">
    <property type="protein sequence ID" value="PIL26947.1"/>
    <property type="molecule type" value="Genomic_DNA"/>
</dbReference>
<dbReference type="Proteomes" id="UP000230002">
    <property type="component" value="Unassembled WGS sequence"/>
</dbReference>
<accession>A0A2G8RZM9</accession>
<sequence>MFADPHDRYLYRGRDDEHSQLLAIDPRLLDFRTMPRNTVPATQATEDPSPYTQSEGPEQSHLPPLTQLDDAVLDSLHVPSTGGFDDSETLPTFPSFNAGLTNHLSYSDPSCQDQKAMLADSDRDPQYGILSRQPPIDRAQYIGNPFDATMAGLCTFDSPLSSSPTSFSPPLPPGVDALPTTQLEYQTRSSSSSSSYGSSTHRSSCGDIPAPDVARDVPQPTTVYPQAPAGNVTVVCQRRYQERQTSRMLFGVPRQFIWLGPYGYPVSSVHKGKKLAGLPNAGRRAFQHVDVGQKLSWRFLFDGYPESTRQFNVLDSKKTQPTIERIVRETVKALKCFKGKEPRFVYPLHRLVILEIELVPSASVQATIGVLPAEDATIDAWLGYIVQTWGSEEHPVPGASRCDSNVLV</sequence>
<name>A0A2G8RZM9_9APHY</name>
<feature type="region of interest" description="Disordered" evidence="1">
    <location>
        <begin position="40"/>
        <end position="64"/>
    </location>
</feature>
<feature type="region of interest" description="Disordered" evidence="1">
    <location>
        <begin position="184"/>
        <end position="226"/>
    </location>
</feature>
<evidence type="ECO:0000313" key="2">
    <source>
        <dbReference type="EMBL" id="PIL26947.1"/>
    </source>
</evidence>
<gene>
    <name evidence="2" type="ORF">GSI_10085</name>
</gene>
<evidence type="ECO:0000256" key="1">
    <source>
        <dbReference type="SAM" id="MobiDB-lite"/>
    </source>
</evidence>
<organism evidence="2 3">
    <name type="scientific">Ganoderma sinense ZZ0214-1</name>
    <dbReference type="NCBI Taxonomy" id="1077348"/>
    <lineage>
        <taxon>Eukaryota</taxon>
        <taxon>Fungi</taxon>
        <taxon>Dikarya</taxon>
        <taxon>Basidiomycota</taxon>
        <taxon>Agaricomycotina</taxon>
        <taxon>Agaricomycetes</taxon>
        <taxon>Polyporales</taxon>
        <taxon>Polyporaceae</taxon>
        <taxon>Ganoderma</taxon>
    </lineage>
</organism>
<dbReference type="OrthoDB" id="2758766at2759"/>
<proteinExistence type="predicted"/>